<dbReference type="InterPro" id="IPR035965">
    <property type="entry name" value="PAS-like_dom_sf"/>
</dbReference>
<feature type="coiled-coil region" evidence="4">
    <location>
        <begin position="239"/>
        <end position="301"/>
    </location>
</feature>
<feature type="coiled-coil region" evidence="4">
    <location>
        <begin position="3"/>
        <end position="79"/>
    </location>
</feature>
<evidence type="ECO:0000259" key="5">
    <source>
        <dbReference type="PROSITE" id="PS50111"/>
    </source>
</evidence>
<dbReference type="PROSITE" id="PS50111">
    <property type="entry name" value="CHEMOTAXIS_TRANSDUC_2"/>
    <property type="match status" value="1"/>
</dbReference>
<dbReference type="GO" id="GO:0004888">
    <property type="term" value="F:transmembrane signaling receptor activity"/>
    <property type="evidence" value="ECO:0007669"/>
    <property type="project" value="InterPro"/>
</dbReference>
<keyword evidence="4" id="KW-0175">Coiled coil</keyword>
<dbReference type="AlphaFoldDB" id="A0A420W927"/>
<protein>
    <submittedName>
        <fullName evidence="6">Methyl-accepting chemotaxis protein</fullName>
    </submittedName>
</protein>
<sequence length="627" mass="71749">MFCSWERKELERLKGEIENLMAEKKKLEEELAQIKKERDSLKEELSACSQRVISYRKENEELKKKIDQLDNDVYTYKQILDSLMEEAIFVATADFKPGRAGNEIVYANRRAFEIANKWRDVFISEFGVDPDKLIGTSIHVFHKDPERVKELLKATRPGEHKKNADIQIGPYVMASYRHAIANKDGSIRYYVATWRDATADKQVEEQLEKASRMFLQNLRATKQSLVNNLATIVAVSVAIKELKDVLDLSEKQIDAAEDIENAVNKLVEVSNKLIENYRFVLNELEKAEKKTVESISQMENIRDITREMEEVVHALQVQTEQIDRVVEVITSITEQTNLLALNAAIEAARAGEAGRGFAVVADEVRKLAERTNKSASEIREVVKNMREQMNKTAEITSRGVNAVEEGMKFFKSNQEVYNSLRNSSYEVQRVIDSMTDIVKLQKEKIEQIVKNIQLSNKLIGTVKEQSDKIIKIAEKTDTSLHKIWETFYIFDLGDAAVLLDRLAKLAEFAAKINEAVKGKFIEGINPDTTILSEVDSLIRLISLQNKDILELIKKYPQIETYFSELEDQFFEIKLLLKELFIAMNNDDVNEIKEKESEISSIINKISENLVQAISEIILSQKKKANKG</sequence>
<dbReference type="PRINTS" id="PR00260">
    <property type="entry name" value="CHEMTRNSDUCR"/>
</dbReference>
<evidence type="ECO:0000256" key="2">
    <source>
        <dbReference type="ARBA" id="ARBA00029447"/>
    </source>
</evidence>
<keyword evidence="1 3" id="KW-0807">Transducer</keyword>
<evidence type="ECO:0000313" key="6">
    <source>
        <dbReference type="EMBL" id="RKQ63820.1"/>
    </source>
</evidence>
<dbReference type="Proteomes" id="UP000280881">
    <property type="component" value="Unassembled WGS sequence"/>
</dbReference>
<comment type="similarity">
    <text evidence="2">Belongs to the methyl-accepting chemotaxis (MCP) protein family.</text>
</comment>
<dbReference type="EMBL" id="RBIE01000001">
    <property type="protein sequence ID" value="RKQ63820.1"/>
    <property type="molecule type" value="Genomic_DNA"/>
</dbReference>
<proteinExistence type="inferred from homology"/>
<gene>
    <name evidence="6" type="ORF">C7457_0704</name>
</gene>
<dbReference type="Gene3D" id="3.30.450.20">
    <property type="entry name" value="PAS domain"/>
    <property type="match status" value="1"/>
</dbReference>
<dbReference type="SUPFAM" id="SSF55785">
    <property type="entry name" value="PYP-like sensor domain (PAS domain)"/>
    <property type="match status" value="1"/>
</dbReference>
<dbReference type="InterPro" id="IPR004090">
    <property type="entry name" value="Chemotax_Me-accpt_rcpt"/>
</dbReference>
<keyword evidence="7" id="KW-1185">Reference proteome</keyword>
<feature type="domain" description="Methyl-accepting transducer" evidence="5">
    <location>
        <begin position="249"/>
        <end position="456"/>
    </location>
</feature>
<evidence type="ECO:0000256" key="1">
    <source>
        <dbReference type="ARBA" id="ARBA00023224"/>
    </source>
</evidence>
<dbReference type="PANTHER" id="PTHR32089">
    <property type="entry name" value="METHYL-ACCEPTING CHEMOTAXIS PROTEIN MCPB"/>
    <property type="match status" value="1"/>
</dbReference>
<dbReference type="GO" id="GO:0016020">
    <property type="term" value="C:membrane"/>
    <property type="evidence" value="ECO:0007669"/>
    <property type="project" value="InterPro"/>
</dbReference>
<name>A0A420W927_9BACT</name>
<dbReference type="GO" id="GO:0007165">
    <property type="term" value="P:signal transduction"/>
    <property type="evidence" value="ECO:0007669"/>
    <property type="project" value="UniProtKB-KW"/>
</dbReference>
<dbReference type="GO" id="GO:0006935">
    <property type="term" value="P:chemotaxis"/>
    <property type="evidence" value="ECO:0007669"/>
    <property type="project" value="InterPro"/>
</dbReference>
<dbReference type="SMART" id="SM00283">
    <property type="entry name" value="MA"/>
    <property type="match status" value="1"/>
</dbReference>
<dbReference type="Pfam" id="PF00015">
    <property type="entry name" value="MCPsignal"/>
    <property type="match status" value="1"/>
</dbReference>
<dbReference type="InterPro" id="IPR004089">
    <property type="entry name" value="MCPsignal_dom"/>
</dbReference>
<dbReference type="RefSeq" id="WP_121170057.1">
    <property type="nucleotide sequence ID" value="NZ_RBIE01000001.1"/>
</dbReference>
<dbReference type="SUPFAM" id="SSF58104">
    <property type="entry name" value="Methyl-accepting chemotaxis protein (MCP) signaling domain"/>
    <property type="match status" value="1"/>
</dbReference>
<dbReference type="PANTHER" id="PTHR32089:SF112">
    <property type="entry name" value="LYSOZYME-LIKE PROTEIN-RELATED"/>
    <property type="match status" value="1"/>
</dbReference>
<accession>A0A420W927</accession>
<comment type="caution">
    <text evidence="6">The sequence shown here is derived from an EMBL/GenBank/DDBJ whole genome shotgun (WGS) entry which is preliminary data.</text>
</comment>
<evidence type="ECO:0000313" key="7">
    <source>
        <dbReference type="Proteomes" id="UP000280881"/>
    </source>
</evidence>
<organism evidence="6 7">
    <name type="scientific">Thermovibrio guaymasensis</name>
    <dbReference type="NCBI Taxonomy" id="240167"/>
    <lineage>
        <taxon>Bacteria</taxon>
        <taxon>Pseudomonadati</taxon>
        <taxon>Aquificota</taxon>
        <taxon>Aquificia</taxon>
        <taxon>Desulfurobacteriales</taxon>
        <taxon>Desulfurobacteriaceae</taxon>
        <taxon>Thermovibrio</taxon>
    </lineage>
</organism>
<reference evidence="6 7" key="1">
    <citation type="submission" date="2018-10" db="EMBL/GenBank/DDBJ databases">
        <title>Genomic Encyclopedia of Type Strains, Phase IV (KMG-IV): sequencing the most valuable type-strain genomes for metagenomic binning, comparative biology and taxonomic classification.</title>
        <authorList>
            <person name="Goeker M."/>
        </authorList>
    </citation>
    <scope>NUCLEOTIDE SEQUENCE [LARGE SCALE GENOMIC DNA]</scope>
    <source>
        <strain evidence="6 7">DSM 15521</strain>
    </source>
</reference>
<dbReference type="Gene3D" id="1.10.287.950">
    <property type="entry name" value="Methyl-accepting chemotaxis protein"/>
    <property type="match status" value="1"/>
</dbReference>
<dbReference type="CDD" id="cd11386">
    <property type="entry name" value="MCP_signal"/>
    <property type="match status" value="1"/>
</dbReference>
<dbReference type="OrthoDB" id="9816519at2"/>
<evidence type="ECO:0000256" key="3">
    <source>
        <dbReference type="PROSITE-ProRule" id="PRU00284"/>
    </source>
</evidence>
<evidence type="ECO:0000256" key="4">
    <source>
        <dbReference type="SAM" id="Coils"/>
    </source>
</evidence>